<dbReference type="EMBL" id="CAHS01000015">
    <property type="protein sequence ID" value="CCG87938.1"/>
    <property type="molecule type" value="Genomic_DNA"/>
</dbReference>
<evidence type="ECO:0000313" key="1">
    <source>
        <dbReference type="EMBL" id="CCG87938.1"/>
    </source>
</evidence>
<proteinExistence type="predicted"/>
<protein>
    <submittedName>
        <fullName evidence="1">Uncharacterized protein</fullName>
    </submittedName>
</protein>
<accession>V5ZAG3</accession>
<keyword evidence="2" id="KW-1185">Reference proteome</keyword>
<dbReference type="AlphaFoldDB" id="V5ZAG3"/>
<reference evidence="1 2" key="1">
    <citation type="journal article" date="2013" name="Syst. Appl. Microbiol.">
        <title>Phylogenetic position and virulence apparatus of the pear flower necrosis pathogen Erwinia piriflorinigrans CFBP 5888T as assessed by comparative genomics.</title>
        <authorList>
            <person name="Smits T.H."/>
            <person name="Rezzonico F."/>
            <person name="Lopez M.M."/>
            <person name="Blom J."/>
            <person name="Goesmann A."/>
            <person name="Frey J.E."/>
            <person name="Duffy B."/>
        </authorList>
    </citation>
    <scope>NUCLEOTIDE SEQUENCE [LARGE SCALE GENOMIC DNA]</scope>
    <source>
        <strain evidence="2">CFBP5888</strain>
    </source>
</reference>
<sequence>MANMSHISIYEIHDRCLITTQHVIQRFGWHTISLTTLSNGDKCKLEEGINNSVLNWAWAMDRYRGDADNGIPNISLKVIEHDEPDALHAVIICKYDESREQFSICMLENFISAVASALTGKVLIIALIYSTTFCEVAELSEIYIQDPTSDAKPRYVSYGFAQVWDDHDKCRQMYQIYYSSFKVR</sequence>
<name>V5ZAG3_9GAMM</name>
<dbReference type="STRING" id="1161919.EPIR_2575"/>
<organism evidence="1 2">
    <name type="scientific">Erwinia piriflorinigrans CFBP 5888</name>
    <dbReference type="NCBI Taxonomy" id="1161919"/>
    <lineage>
        <taxon>Bacteria</taxon>
        <taxon>Pseudomonadati</taxon>
        <taxon>Pseudomonadota</taxon>
        <taxon>Gammaproteobacteria</taxon>
        <taxon>Enterobacterales</taxon>
        <taxon>Erwiniaceae</taxon>
        <taxon>Erwinia</taxon>
    </lineage>
</organism>
<gene>
    <name evidence="1" type="ORF">EPIR_2575</name>
</gene>
<evidence type="ECO:0000313" key="2">
    <source>
        <dbReference type="Proteomes" id="UP000018217"/>
    </source>
</evidence>
<dbReference type="Proteomes" id="UP000018217">
    <property type="component" value="Unassembled WGS sequence"/>
</dbReference>
<comment type="caution">
    <text evidence="1">The sequence shown here is derived from an EMBL/GenBank/DDBJ whole genome shotgun (WGS) entry which is preliminary data.</text>
</comment>